<organism evidence="2 3">
    <name type="scientific">Arcicella gelida</name>
    <dbReference type="NCBI Taxonomy" id="2984195"/>
    <lineage>
        <taxon>Bacteria</taxon>
        <taxon>Pseudomonadati</taxon>
        <taxon>Bacteroidota</taxon>
        <taxon>Cytophagia</taxon>
        <taxon>Cytophagales</taxon>
        <taxon>Flectobacillaceae</taxon>
        <taxon>Arcicella</taxon>
    </lineage>
</organism>
<dbReference type="Pfam" id="PF18990">
    <property type="entry name" value="DUF5723"/>
    <property type="match status" value="1"/>
</dbReference>
<protein>
    <submittedName>
        <fullName evidence="2">DUF5723 family protein</fullName>
    </submittedName>
</protein>
<comment type="caution">
    <text evidence="2">The sequence shown here is derived from an EMBL/GenBank/DDBJ whole genome shotgun (WGS) entry which is preliminary data.</text>
</comment>
<dbReference type="InterPro" id="IPR043781">
    <property type="entry name" value="DUF5723"/>
</dbReference>
<proteinExistence type="predicted"/>
<dbReference type="EMBL" id="JAYGIL010000022">
    <property type="protein sequence ID" value="MEA5404615.1"/>
    <property type="molecule type" value="Genomic_DNA"/>
</dbReference>
<feature type="domain" description="DUF5723" evidence="1">
    <location>
        <begin position="41"/>
        <end position="465"/>
    </location>
</feature>
<evidence type="ECO:0000313" key="3">
    <source>
        <dbReference type="Proteomes" id="UP001303899"/>
    </source>
</evidence>
<evidence type="ECO:0000313" key="2">
    <source>
        <dbReference type="EMBL" id="MEA5404615.1"/>
    </source>
</evidence>
<sequence>MFRLVLLFIIYLSFPFQGVAQQWLGISGSNYTGTNTLYSNPANVADSRYKVYVNLIGNDLFLTNNFTNWDAPYSVLQLFSNTVPSKYRNPSNQNIIYKDEYLAANQSDGKKHMHSIDDLRGPSVMINLNDQQALALSTRIRTGINFTGLESQFTEFIRTGIKNEDLQNKLVSLNGSAFNTNSFVEIGLTFGQVLFDEEEDFVKIGGTIKRLVGLYSAHLMVDNANYDIIEDPTNPDERLLQLNNIVAKYGYTLNSAYENARFSPSWLFGNNSAGNGWGLDIGFVYEYRPNLKKFTYREKGVLKLDPSKNKYKYRLGVSLVDIGGLKYANPNYVKNWQINTTNQVFNSADYKQKITDLDDAFDRLNNSLNLNDAQAKTLFNSSLPTALSVNFDYHYKNNIYINSVWTQALRSDYSVGIKSPSLLAVTPRWETKWVEVAMPFALLDNYSTFSFGLAARLGPVFLGTDNLGSILNIGKPRGLDLYFGASIPIFRRPPTVPNACFYENSSRKSFKEILMFWKK</sequence>
<evidence type="ECO:0000259" key="1">
    <source>
        <dbReference type="Pfam" id="PF18990"/>
    </source>
</evidence>
<reference evidence="2 3" key="1">
    <citation type="submission" date="2023-12" db="EMBL/GenBank/DDBJ databases">
        <title>Novel species of the genus Arcicella isolated from rivers.</title>
        <authorList>
            <person name="Lu H."/>
        </authorList>
    </citation>
    <scope>NUCLEOTIDE SEQUENCE [LARGE SCALE GENOMIC DNA]</scope>
    <source>
        <strain evidence="2 3">DC2W</strain>
    </source>
</reference>
<accession>A0ABU5S821</accession>
<name>A0ABU5S821_9BACT</name>
<dbReference type="RefSeq" id="WP_323698052.1">
    <property type="nucleotide sequence ID" value="NZ_JAYGIL010000022.1"/>
</dbReference>
<keyword evidence="3" id="KW-1185">Reference proteome</keyword>
<gene>
    <name evidence="2" type="ORF">VB776_16905</name>
</gene>
<dbReference type="Proteomes" id="UP001303899">
    <property type="component" value="Unassembled WGS sequence"/>
</dbReference>